<dbReference type="EMBL" id="LT796768">
    <property type="protein sequence ID" value="SKB08588.1"/>
    <property type="molecule type" value="Genomic_DNA"/>
</dbReference>
<organism evidence="1 2">
    <name type="scientific">Aeromicrobium choanae</name>
    <dbReference type="NCBI Taxonomy" id="1736691"/>
    <lineage>
        <taxon>Bacteria</taxon>
        <taxon>Bacillati</taxon>
        <taxon>Actinomycetota</taxon>
        <taxon>Actinomycetes</taxon>
        <taxon>Propionibacteriales</taxon>
        <taxon>Nocardioidaceae</taxon>
        <taxon>Aeromicrobium</taxon>
    </lineage>
</organism>
<dbReference type="OrthoDB" id="3748418at2"/>
<dbReference type="Proteomes" id="UP000191040">
    <property type="component" value="Chromosome I"/>
</dbReference>
<name>A0A1T4Z3Z7_9ACTN</name>
<reference evidence="2" key="1">
    <citation type="submission" date="2017-02" db="EMBL/GenBank/DDBJ databases">
        <authorList>
            <person name="Varghese N."/>
            <person name="Submissions S."/>
        </authorList>
    </citation>
    <scope>NUCLEOTIDE SEQUENCE [LARGE SCALE GENOMIC DNA]</scope>
    <source>
        <strain evidence="2">9H-4</strain>
    </source>
</reference>
<keyword evidence="2" id="KW-1185">Reference proteome</keyword>
<accession>A0A1T4Z3Z7</accession>
<proteinExistence type="predicted"/>
<dbReference type="AlphaFoldDB" id="A0A1T4Z3Z7"/>
<sequence length="59" mass="6157">MTAEPTADGTPEAEPASIEEAEALLGTLADLDVAEHPRVFEAVHRVLRDQLAGSSGTRG</sequence>
<dbReference type="STRING" id="1736691.SAMN06295964_2243"/>
<dbReference type="RefSeq" id="WP_078700234.1">
    <property type="nucleotide sequence ID" value="NZ_LT796768.1"/>
</dbReference>
<evidence type="ECO:0000313" key="2">
    <source>
        <dbReference type="Proteomes" id="UP000191040"/>
    </source>
</evidence>
<gene>
    <name evidence="1" type="ORF">SAMN06295964_2243</name>
</gene>
<evidence type="ECO:0000313" key="1">
    <source>
        <dbReference type="EMBL" id="SKB08588.1"/>
    </source>
</evidence>
<protein>
    <submittedName>
        <fullName evidence="1">Uncharacterized protein</fullName>
    </submittedName>
</protein>